<organism evidence="1 2">
    <name type="scientific">Kipferlia bialata</name>
    <dbReference type="NCBI Taxonomy" id="797122"/>
    <lineage>
        <taxon>Eukaryota</taxon>
        <taxon>Metamonada</taxon>
        <taxon>Carpediemonas-like organisms</taxon>
        <taxon>Kipferlia</taxon>
    </lineage>
</organism>
<dbReference type="AlphaFoldDB" id="A0A9K3D2D3"/>
<gene>
    <name evidence="1" type="ORF">KIPB_008888</name>
</gene>
<protein>
    <submittedName>
        <fullName evidence="1">Uncharacterized protein</fullName>
    </submittedName>
</protein>
<accession>A0A9K3D2D3</accession>
<dbReference type="EMBL" id="BDIP01002869">
    <property type="protein sequence ID" value="GIQ86945.1"/>
    <property type="molecule type" value="Genomic_DNA"/>
</dbReference>
<sequence length="273" mass="29826">MSEYEAMDIIEHIELETINALTGLPEVAIDMEHGVFFNKVEGETDYKLWFGFNPETVDQAMREEILSETVSAPVGEIGGEGEGEGEIGGVGDVGMDDIGVPPPLGDDAQPVPFDPSTDIPLTKLDPWVRPSEKYDVPRHTITQVDPRLYVQRRLAAITEGFGAGIPIIQPFLGGIFTDGSECVSHPEQLYSASVSFQCLPTLTPEGDTDTTPYIELDDMTPDTIMEGAVLASISLIDGCEARLLVAGPRFCQIESLADAVYSQMFIRYIECYQ</sequence>
<keyword evidence="2" id="KW-1185">Reference proteome</keyword>
<evidence type="ECO:0000313" key="2">
    <source>
        <dbReference type="Proteomes" id="UP000265618"/>
    </source>
</evidence>
<dbReference type="Proteomes" id="UP000265618">
    <property type="component" value="Unassembled WGS sequence"/>
</dbReference>
<comment type="caution">
    <text evidence="1">The sequence shown here is derived from an EMBL/GenBank/DDBJ whole genome shotgun (WGS) entry which is preliminary data.</text>
</comment>
<proteinExistence type="predicted"/>
<reference evidence="1 2" key="1">
    <citation type="journal article" date="2018" name="PLoS ONE">
        <title>The draft genome of Kipferlia bialata reveals reductive genome evolution in fornicate parasites.</title>
        <authorList>
            <person name="Tanifuji G."/>
            <person name="Takabayashi S."/>
            <person name="Kume K."/>
            <person name="Takagi M."/>
            <person name="Nakayama T."/>
            <person name="Kamikawa R."/>
            <person name="Inagaki Y."/>
            <person name="Hashimoto T."/>
        </authorList>
    </citation>
    <scope>NUCLEOTIDE SEQUENCE [LARGE SCALE GENOMIC DNA]</scope>
    <source>
        <strain evidence="1">NY0173</strain>
    </source>
</reference>
<evidence type="ECO:0000313" key="1">
    <source>
        <dbReference type="EMBL" id="GIQ86945.1"/>
    </source>
</evidence>
<name>A0A9K3D2D3_9EUKA</name>